<accession>A0A1C6JI10</accession>
<proteinExistence type="predicted"/>
<protein>
    <recommendedName>
        <fullName evidence="2">Thioredoxin</fullName>
    </recommendedName>
</protein>
<reference evidence="1" key="1">
    <citation type="submission" date="2015-09" db="EMBL/GenBank/DDBJ databases">
        <authorList>
            <consortium name="Pathogen Informatics"/>
        </authorList>
    </citation>
    <scope>NUCLEOTIDE SEQUENCE</scope>
    <source>
        <strain evidence="1">2789STDY5834896</strain>
    </source>
</reference>
<dbReference type="NCBIfam" id="NF040920">
    <property type="entry name" value="CD1871A_fam"/>
    <property type="match status" value="1"/>
</dbReference>
<evidence type="ECO:0000313" key="1">
    <source>
        <dbReference type="EMBL" id="SCJ81325.1"/>
    </source>
</evidence>
<organism evidence="1">
    <name type="scientific">uncultured Anaerotruncus sp</name>
    <dbReference type="NCBI Taxonomy" id="905011"/>
    <lineage>
        <taxon>Bacteria</taxon>
        <taxon>Bacillati</taxon>
        <taxon>Bacillota</taxon>
        <taxon>Clostridia</taxon>
        <taxon>Eubacteriales</taxon>
        <taxon>Oscillospiraceae</taxon>
        <taxon>Anaerotruncus</taxon>
        <taxon>environmental samples</taxon>
    </lineage>
</organism>
<name>A0A1C6JI10_9FIRM</name>
<dbReference type="InterPro" id="IPR047708">
    <property type="entry name" value="CD1871A-like"/>
</dbReference>
<dbReference type="EMBL" id="FMHG01000001">
    <property type="protein sequence ID" value="SCJ81325.1"/>
    <property type="molecule type" value="Genomic_DNA"/>
</dbReference>
<gene>
    <name evidence="1" type="ORF">SAMEA3545359_02189</name>
</gene>
<sequence>MDRRTGLTVRRLAAPLLIFLGLIMMAVGVWRGEAAVVLQKAVNICLECIGIG</sequence>
<evidence type="ECO:0008006" key="2">
    <source>
        <dbReference type="Google" id="ProtNLM"/>
    </source>
</evidence>
<dbReference type="AlphaFoldDB" id="A0A1C6JI10"/>